<feature type="region of interest" description="Disordered" evidence="2">
    <location>
        <begin position="38"/>
        <end position="63"/>
    </location>
</feature>
<evidence type="ECO:0000256" key="2">
    <source>
        <dbReference type="SAM" id="MobiDB-lite"/>
    </source>
</evidence>
<feature type="coiled-coil region" evidence="1">
    <location>
        <begin position="86"/>
        <end position="153"/>
    </location>
</feature>
<keyword evidence="1" id="KW-0175">Coiled coil</keyword>
<feature type="compositionally biased region" description="Basic and acidic residues" evidence="2">
    <location>
        <begin position="568"/>
        <end position="578"/>
    </location>
</feature>
<evidence type="ECO:0000256" key="1">
    <source>
        <dbReference type="SAM" id="Coils"/>
    </source>
</evidence>
<gene>
    <name evidence="3" type="ORF">EXN66_Car006306</name>
</gene>
<organism evidence="3 4">
    <name type="scientific">Channa argus</name>
    <name type="common">Northern snakehead</name>
    <name type="synonym">Ophicephalus argus</name>
    <dbReference type="NCBI Taxonomy" id="215402"/>
    <lineage>
        <taxon>Eukaryota</taxon>
        <taxon>Metazoa</taxon>
        <taxon>Chordata</taxon>
        <taxon>Craniata</taxon>
        <taxon>Vertebrata</taxon>
        <taxon>Euteleostomi</taxon>
        <taxon>Actinopterygii</taxon>
        <taxon>Neopterygii</taxon>
        <taxon>Teleostei</taxon>
        <taxon>Neoteleostei</taxon>
        <taxon>Acanthomorphata</taxon>
        <taxon>Anabantaria</taxon>
        <taxon>Anabantiformes</taxon>
        <taxon>Channoidei</taxon>
        <taxon>Channidae</taxon>
        <taxon>Channa</taxon>
    </lineage>
</organism>
<reference evidence="4" key="2">
    <citation type="submission" date="2019-02" db="EMBL/GenBank/DDBJ databases">
        <title>Opniocepnalus argus Var Kimnra genome.</title>
        <authorList>
            <person name="Zhou C."/>
            <person name="Xiao S."/>
        </authorList>
    </citation>
    <scope>NUCLEOTIDE SEQUENCE [LARGE SCALE GENOMIC DNA]</scope>
</reference>
<evidence type="ECO:0000313" key="4">
    <source>
        <dbReference type="Proteomes" id="UP000503349"/>
    </source>
</evidence>
<feature type="region of interest" description="Disordered" evidence="2">
    <location>
        <begin position="226"/>
        <end position="245"/>
    </location>
</feature>
<dbReference type="PANTHER" id="PTHR33820">
    <property type="entry name" value="COILED-COIL DOMAIN-CONTAINING PROTEIN 17"/>
    <property type="match status" value="1"/>
</dbReference>
<feature type="compositionally biased region" description="Basic residues" evidence="2">
    <location>
        <begin position="313"/>
        <end position="324"/>
    </location>
</feature>
<evidence type="ECO:0000313" key="3">
    <source>
        <dbReference type="EMBL" id="KAF3690633.1"/>
    </source>
</evidence>
<accession>A0A6G1PKB5</accession>
<proteinExistence type="predicted"/>
<dbReference type="AlphaFoldDB" id="A0A6G1PKB5"/>
<dbReference type="PANTHER" id="PTHR33820:SF4">
    <property type="entry name" value="COILED-COIL DOMAIN-CONTAINING PROTEIN 17"/>
    <property type="match status" value="1"/>
</dbReference>
<reference evidence="3 4" key="1">
    <citation type="submission" date="2019-02" db="EMBL/GenBank/DDBJ databases">
        <title>Opniocepnalus argus genome.</title>
        <authorList>
            <person name="Zhou C."/>
            <person name="Xiao S."/>
        </authorList>
    </citation>
    <scope>NUCLEOTIDE SEQUENCE [LARGE SCALE GENOMIC DNA]</scope>
    <source>
        <strain evidence="3">OARG1902GOOAL</strain>
        <tissue evidence="3">Muscle</tissue>
    </source>
</reference>
<keyword evidence="4" id="KW-1185">Reference proteome</keyword>
<dbReference type="InterPro" id="IPR038800">
    <property type="entry name" value="CCDC17"/>
</dbReference>
<feature type="region of interest" description="Disordered" evidence="2">
    <location>
        <begin position="311"/>
        <end position="343"/>
    </location>
</feature>
<dbReference type="EMBL" id="CM015717">
    <property type="protein sequence ID" value="KAF3690633.1"/>
    <property type="molecule type" value="Genomic_DNA"/>
</dbReference>
<protein>
    <submittedName>
        <fullName evidence="3">Coiled-coil domain-containing protein 17</fullName>
    </submittedName>
</protein>
<dbReference type="Proteomes" id="UP000503349">
    <property type="component" value="Chromosome 6"/>
</dbReference>
<feature type="compositionally biased region" description="Polar residues" evidence="2">
    <location>
        <begin position="552"/>
        <end position="565"/>
    </location>
</feature>
<feature type="region of interest" description="Disordered" evidence="2">
    <location>
        <begin position="552"/>
        <end position="578"/>
    </location>
</feature>
<sequence length="578" mass="64567">MEKELICADCNMVFRSTGLLEKHKVLFCIGSESGGLRVQRHSSEDVPGNGGGGIDPKEARRSPELVQVSGRQLGHSERLQQMREMAMLHERQLALIRVQHQQLEQQRDELAHQVRALSEQSNTTHLEHLLMELREQEERNEETLQQLAEHLHALHVQQVSVPADQPEPVKNEKMQQVNYKLISSEDGPLSTQIKALRHAYMHSGGSDPAIVSRMIDLQAEAQSLEKNQSSAAAKPKKKKVKPPLSGPSWELLAVERENQRLEEEILRMQLARVKHHNYEGATTELDLIQQETHQQIISLQAEMERNKEALRPLRWHRPPPHKLQTKSPPSLTMSSSPPFGRGRMEPPLDLLGPAPYDPAAGFVVFFDLVMGVDVSQRALRLVAALYSEGHIVRTLTPMSPVQCLLGGSVPYPYGLFSVKQPVPRIQPSPSLCLVVEVQAARDVDVFNQEVLELVSCGWTQLELFDQYNQLRSGFWRVPVRSLPVRPSLGLAQLNSIPQVGNMELCVRLVNGRDGDAQTAAKADPFSIGLYKYPAVGSSFSVYGNEALPTLAPQSTEVVPRSSSQLFADRTETPPTDKD</sequence>
<name>A0A6G1PKB5_CHAAH</name>
<feature type="compositionally biased region" description="Low complexity" evidence="2">
    <location>
        <begin position="327"/>
        <end position="338"/>
    </location>
</feature>